<keyword evidence="3 6" id="KW-1133">Transmembrane helix</keyword>
<dbReference type="PANTHER" id="PTHR36985:SF1">
    <property type="entry name" value="TRANSLOCATION AND ASSEMBLY MODULE SUBUNIT TAMB"/>
    <property type="match status" value="1"/>
</dbReference>
<dbReference type="RefSeq" id="WP_057795138.1">
    <property type="nucleotide sequence ID" value="NZ_CAXIBE010000002.1"/>
</dbReference>
<feature type="compositionally biased region" description="Basic and acidic residues" evidence="5">
    <location>
        <begin position="1251"/>
        <end position="1269"/>
    </location>
</feature>
<proteinExistence type="predicted"/>
<comment type="subcellular location">
    <subcellularLocation>
        <location evidence="1">Membrane</location>
        <topology evidence="1">Single-pass membrane protein</topology>
    </subcellularLocation>
</comment>
<feature type="region of interest" description="Disordered" evidence="5">
    <location>
        <begin position="1246"/>
        <end position="1286"/>
    </location>
</feature>
<gene>
    <name evidence="8" type="ORF">AVL57_20660</name>
    <name evidence="9" type="ORF">Q4527_04910</name>
</gene>
<evidence type="ECO:0000256" key="6">
    <source>
        <dbReference type="SAM" id="Phobius"/>
    </source>
</evidence>
<feature type="region of interest" description="Disordered" evidence="5">
    <location>
        <begin position="182"/>
        <end position="212"/>
    </location>
</feature>
<dbReference type="Pfam" id="PF04357">
    <property type="entry name" value="TamB"/>
    <property type="match status" value="1"/>
</dbReference>
<keyword evidence="10" id="KW-1185">Reference proteome</keyword>
<evidence type="ECO:0000256" key="1">
    <source>
        <dbReference type="ARBA" id="ARBA00004167"/>
    </source>
</evidence>
<feature type="domain" description="Translocation and assembly module TamB C-terminal" evidence="7">
    <location>
        <begin position="897"/>
        <end position="1238"/>
    </location>
</feature>
<dbReference type="InterPro" id="IPR007452">
    <property type="entry name" value="TamB_C"/>
</dbReference>
<evidence type="ECO:0000256" key="5">
    <source>
        <dbReference type="SAM" id="MobiDB-lite"/>
    </source>
</evidence>
<dbReference type="GO" id="GO:0097347">
    <property type="term" value="C:TAM protein secretion complex"/>
    <property type="evidence" value="ECO:0007669"/>
    <property type="project" value="TreeGrafter"/>
</dbReference>
<keyword evidence="2 6" id="KW-0812">Transmembrane</keyword>
<dbReference type="PANTHER" id="PTHR36985">
    <property type="entry name" value="TRANSLOCATION AND ASSEMBLY MODULE SUBUNIT TAMB"/>
    <property type="match status" value="1"/>
</dbReference>
<evidence type="ECO:0000313" key="10">
    <source>
        <dbReference type="Proteomes" id="UP000056750"/>
    </source>
</evidence>
<dbReference type="Proteomes" id="UP001170717">
    <property type="component" value="Unassembled WGS sequence"/>
</dbReference>
<evidence type="ECO:0000313" key="9">
    <source>
        <dbReference type="EMBL" id="MDO6576718.1"/>
    </source>
</evidence>
<keyword evidence="4 6" id="KW-0472">Membrane</keyword>
<dbReference type="EMBL" id="CP013926">
    <property type="protein sequence ID" value="AMJ76165.1"/>
    <property type="molecule type" value="Genomic_DNA"/>
</dbReference>
<dbReference type="GO" id="GO:0009306">
    <property type="term" value="P:protein secretion"/>
    <property type="evidence" value="ECO:0007669"/>
    <property type="project" value="InterPro"/>
</dbReference>
<evidence type="ECO:0000256" key="3">
    <source>
        <dbReference type="ARBA" id="ARBA00022989"/>
    </source>
</evidence>
<reference evidence="9" key="2">
    <citation type="submission" date="2023-07" db="EMBL/GenBank/DDBJ databases">
        <title>Genome content predicts the carbon catabolic preferences of heterotrophic bacteria.</title>
        <authorList>
            <person name="Gralka M."/>
        </authorList>
    </citation>
    <scope>NUCLEOTIDE SEQUENCE</scope>
    <source>
        <strain evidence="9">F2M12</strain>
    </source>
</reference>
<organism evidence="9 11">
    <name type="scientific">Alteromonas stellipolaris</name>
    <dbReference type="NCBI Taxonomy" id="233316"/>
    <lineage>
        <taxon>Bacteria</taxon>
        <taxon>Pseudomonadati</taxon>
        <taxon>Pseudomonadota</taxon>
        <taxon>Gammaproteobacteria</taxon>
        <taxon>Alteromonadales</taxon>
        <taxon>Alteromonadaceae</taxon>
        <taxon>Alteromonas/Salinimonas group</taxon>
        <taxon>Alteromonas</taxon>
    </lineage>
</organism>
<feature type="transmembrane region" description="Helical" evidence="6">
    <location>
        <begin position="9"/>
        <end position="29"/>
    </location>
</feature>
<evidence type="ECO:0000256" key="4">
    <source>
        <dbReference type="ARBA" id="ARBA00023136"/>
    </source>
</evidence>
<reference evidence="8 10" key="1">
    <citation type="submission" date="2015-12" db="EMBL/GenBank/DDBJ databases">
        <title>Intraspecies pangenome expansion in the marine bacterium Alteromonas.</title>
        <authorList>
            <person name="Lopez-Perez M."/>
            <person name="Rodriguez-Valera F."/>
        </authorList>
    </citation>
    <scope>NUCLEOTIDE SEQUENCE [LARGE SCALE GENOMIC DNA]</scope>
    <source>
        <strain evidence="8 10">LMG 21861</strain>
    </source>
</reference>
<evidence type="ECO:0000313" key="11">
    <source>
        <dbReference type="Proteomes" id="UP001170717"/>
    </source>
</evidence>
<protein>
    <submittedName>
        <fullName evidence="9">Translocation/assembly module TamB domain-containing protein</fullName>
    </submittedName>
</protein>
<dbReference type="Proteomes" id="UP000056750">
    <property type="component" value="Chromosome"/>
</dbReference>
<feature type="compositionally biased region" description="Polar residues" evidence="5">
    <location>
        <begin position="198"/>
        <end position="212"/>
    </location>
</feature>
<accession>A0AAW7Z0E8</accession>
<evidence type="ECO:0000313" key="8">
    <source>
        <dbReference type="EMBL" id="AMJ76165.1"/>
    </source>
</evidence>
<evidence type="ECO:0000259" key="7">
    <source>
        <dbReference type="Pfam" id="PF04357"/>
    </source>
</evidence>
<dbReference type="GO" id="GO:0005886">
    <property type="term" value="C:plasma membrane"/>
    <property type="evidence" value="ECO:0007669"/>
    <property type="project" value="InterPro"/>
</dbReference>
<sequence length="1286" mass="137498">MRKRTISTILLTPVLIVVFVYGLLISPLGGPTIRLIANNLVSGLSIESIEGGLADNLTISNVKWENAQWRVHAEYAYLDVTWRCIFEPRVCVNEINANDILVEQLSAAPETESTEETGSFALPLPIEVSQAKVERFTLNMPSQTVELGKLNLDEFLGNDKLTISSVSLEDLAVTLHQVEASTQTTASSANANKDDAPSESSADNSATNKSLPKSYSLSYTAPELPTVSSPIPIRIGEFSLTNGTLNQEESAQTLSAFTFEDFEFANASVSLANLNMVHPQGTLNGDIAITLDGAYPLSVSLNGSGLISDNQQQVDFQASGSLAALEADLKTEGAMNAKVNLSADVLSDNLPISFSATWKEQPLPTLESGTLHDGALTLNGTMGDYLLDGGAAATLPDVGKVPVALNVVLKEHNIFVNEAKIEALEGSISNTGTLYLDEAISWEGNTTFTNVSGVQFSEYAPEQLEGGFTSVMQYTEKGPQVSIRDLDLKGVLQNKPFSVAGAFVYSGPSDLLVASLAVEQAENKIDVVGQLLNKRYINADIDLNVAAIADLYPEVAGAISGNIKATGPWTNPVAKGALNFSNIAVSPGLSNAAAQQGEINGKLVIDGSYTNHKVDLDVTLPEHSVALSLAGKWQDNTWAGQIEQSKLKLANMQWALSSPFSLNVGTAPFSANVGEHCWHSREEGELCITSLNYQENKAKWNVWAKALPVGLWAHELAPDIIAAAAPATLSVKTQGQYSQADPIDATFTASLSPATWQLGKERPLAITVNSVETTGTFKQGELKAKSLIASEDLGNATLNVNTSPFETRKPISGNLELLNIDVAPLKPLSPAIRTLTGVMNGTITLAGFVDSPDLTGELRIENGAIDIQDTPVSLENWTQSITLNGQQANFDGTFLLGGGKGSLNGDLSWSDVPSANINLKGDKFEVRQPNMRLRVSPDLKVAATADKVDVSGSVNIPWARIEVESLPESAVSPSKDVHLRGEPPKEEPLDIVHASVMVNIDKAKTGEVKLEAFGLTASLHGGVKVNNQPALVGFGDLQILNGRYNAYGQQLVIQTGEVQFNGPIDQPMLLIEAIRDPDKTDDDVIAGIRIDGAADSPSINLFSEPAMDQQNVLSYLLTGSGPDAESEDPNYTALLLGFGLSNTKTLTGQVGNALGIDDFSLSTNENKLSVTGQINDRLTAEYNVDVGLSNNDSSSTLRRRQDPPDLALRYRLLPRLFLEAVQTTIEDQSEFALDLYYEFFLGEEKDDDDSEGRVEDGDGDGDGKNHESSDTSNGEAAIPKAEKATN</sequence>
<dbReference type="EMBL" id="JAUOQI010000003">
    <property type="protein sequence ID" value="MDO6576718.1"/>
    <property type="molecule type" value="Genomic_DNA"/>
</dbReference>
<name>A0AAW7Z0E8_9ALTE</name>
<evidence type="ECO:0000256" key="2">
    <source>
        <dbReference type="ARBA" id="ARBA00022692"/>
    </source>
</evidence>
<dbReference type="KEGG" id="asq:AVL57_20660"/>